<dbReference type="Gene3D" id="2.130.10.10">
    <property type="entry name" value="YVTN repeat-like/Quinoprotein amine dehydrogenase"/>
    <property type="match status" value="2"/>
</dbReference>
<evidence type="ECO:0000256" key="3">
    <source>
        <dbReference type="PROSITE-ProRule" id="PRU00221"/>
    </source>
</evidence>
<keyword evidence="6" id="KW-0969">Cilium</keyword>
<organism evidence="6 7">
    <name type="scientific">Clarias magur</name>
    <name type="common">Asian catfish</name>
    <name type="synonym">Macropteronotus magur</name>
    <dbReference type="NCBI Taxonomy" id="1594786"/>
    <lineage>
        <taxon>Eukaryota</taxon>
        <taxon>Metazoa</taxon>
        <taxon>Chordata</taxon>
        <taxon>Craniata</taxon>
        <taxon>Vertebrata</taxon>
        <taxon>Euteleostomi</taxon>
        <taxon>Actinopterygii</taxon>
        <taxon>Neopterygii</taxon>
        <taxon>Teleostei</taxon>
        <taxon>Ostariophysi</taxon>
        <taxon>Siluriformes</taxon>
        <taxon>Clariidae</taxon>
        <taxon>Clarias</taxon>
    </lineage>
</organism>
<sequence>MAMAGNLHIHPYHSFGVCKGVRNNLLLPDERTVIFPSGKHSIRFHIPERRSEFIHGTKGNKGLLSLTLSLDQRYLAVSERGQWGTITIYELKTETCPMKQVLKGQDLGVHEFVSLAFSADSKYLLGQSGGPKWSLFYWQWIENEVIATAQTSNSAVVSQVSFNPYDEKQICVSGKGLLKLFELQKGSLRQGKSFRVEKENILCHAWLSRDCFISGTETGKLLMVKSSRLHNLGMPFDSKTDKKGFSAPGLLPSVTAITSFSKGFACSTGVGLVCLYENSDGKDGYKKSAEIRIPEETYTNQPLQAIATMCISPEEETLAISTDRGQLYKISLSSPEISLNKKDYFEFLCHPLHSGSITGMSVCSSKPLIATCSKDGTVHIWNYNAMFLEQFKEFDEEPLCVSIHPDGHSILVGFSTDVCLMNLLNNGMRIVQKFNIHNCAECVFNHDGNLFAATSNKLIYIYNIRTQNSLELVGHPKKVQSVRWSDDDQHLVSCGLDGTVYLWNTLTGTYESKNETECSYADVMFSPINESILAVDRSNLKEIQDGRIQTELTSEGLSYTAIARTHLGERIFVGTSAGSVRVFEYPLEQKKPWTVYQAHSRPITKMVVTPSDQFLLTASEDNCLLVWVITDQDGRTLEMVQDMDYTEEILCSKSYLEDKEDSISELKAHVEWQRSELEYRLNMKDVDFKKNLKIVMQNYVQQIEALQDQIKVLSTEKEDQKVFYQDTIATMIEKYTKDLKDEELNYSKAMVAEHDKYVYLEKKMQMMQQNHEKKLQEREANYLHSMEGMKQSYETKLKEFQDKWEEEVKNSLAYKEAAEFEIKDIYHSYNLDLQMEAETQEKLQLDMKFMEKKIAQHEALKSRIEDQGCKINNLQQETEDLKKQLKDAKKNINDLTKEKEDQNNTMNDQIRYIEELQMSIKIRDKSLEEKQAELSQLITEGKLQEEQNKLRSEKERSEVDQLQRTLQEYKEDLRMVENKLREIKAESEEVIADLKEKVKSRDQALLRERHKVRDVNIKVHRMTSDIHNCARFVQEPKKLKKSFIELHERYMHQDEVTMEIDAQVMQEHTRNTERLQNIIASQNASHIKELKHEKEAYAKAVRESGFLVQSLNYQRAVNMKLQNCLKGKSASRSAG</sequence>
<feature type="domain" description="EML-like second beta-propeller" evidence="5">
    <location>
        <begin position="358"/>
        <end position="628"/>
    </location>
</feature>
<keyword evidence="6" id="KW-0966">Cell projection</keyword>
<evidence type="ECO:0000259" key="5">
    <source>
        <dbReference type="Pfam" id="PF23414"/>
    </source>
</evidence>
<dbReference type="AlphaFoldDB" id="A0A8J4TQA7"/>
<keyword evidence="1 3" id="KW-0853">WD repeat</keyword>
<dbReference type="OrthoDB" id="10251741at2759"/>
<dbReference type="EMBL" id="QNUK01000337">
    <property type="protein sequence ID" value="KAF5895159.1"/>
    <property type="molecule type" value="Genomic_DNA"/>
</dbReference>
<feature type="repeat" description="WD" evidence="3">
    <location>
        <begin position="350"/>
        <end position="382"/>
    </location>
</feature>
<dbReference type="InterPro" id="IPR052993">
    <property type="entry name" value="CFA-57"/>
</dbReference>
<keyword evidence="6" id="KW-0282">Flagellum</keyword>
<dbReference type="PROSITE" id="PS50082">
    <property type="entry name" value="WD_REPEATS_2"/>
    <property type="match status" value="3"/>
</dbReference>
<gene>
    <name evidence="6" type="ORF">DAT39_015125</name>
</gene>
<dbReference type="PANTHER" id="PTHR32215:SF0">
    <property type="entry name" value="CILIA- AND FLAGELLA-ASSOCIATED PROTEIN 57"/>
    <property type="match status" value="1"/>
</dbReference>
<keyword evidence="2" id="KW-0677">Repeat</keyword>
<keyword evidence="7" id="KW-1185">Reference proteome</keyword>
<feature type="coiled-coil region" evidence="4">
    <location>
        <begin position="840"/>
        <end position="997"/>
    </location>
</feature>
<feature type="repeat" description="WD" evidence="3">
    <location>
        <begin position="472"/>
        <end position="513"/>
    </location>
</feature>
<dbReference type="PANTHER" id="PTHR32215">
    <property type="entry name" value="CILIA- AND FLAGELLA-ASSOCIATED PROTEIN 57"/>
    <property type="match status" value="1"/>
</dbReference>
<feature type="repeat" description="WD" evidence="3">
    <location>
        <begin position="596"/>
        <end position="627"/>
    </location>
</feature>
<dbReference type="Proteomes" id="UP000727407">
    <property type="component" value="Unassembled WGS sequence"/>
</dbReference>
<feature type="non-terminal residue" evidence="6">
    <location>
        <position position="1"/>
    </location>
</feature>
<keyword evidence="4" id="KW-0175">Coiled coil</keyword>
<proteinExistence type="predicted"/>
<reference evidence="6" key="1">
    <citation type="submission" date="2020-07" db="EMBL/GenBank/DDBJ databases">
        <title>Clarias magur genome sequencing, assembly and annotation.</title>
        <authorList>
            <person name="Kushwaha B."/>
            <person name="Kumar R."/>
            <person name="Das P."/>
            <person name="Joshi C.G."/>
            <person name="Kumar D."/>
            <person name="Nagpure N.S."/>
            <person name="Pandey M."/>
            <person name="Agarwal S."/>
            <person name="Srivastava S."/>
            <person name="Singh M."/>
            <person name="Sahoo L."/>
            <person name="Jayasankar P."/>
            <person name="Meher P.K."/>
            <person name="Koringa P.G."/>
            <person name="Iquebal M.A."/>
            <person name="Das S.P."/>
            <person name="Bit A."/>
            <person name="Patnaik S."/>
            <person name="Patel N."/>
            <person name="Shah T.M."/>
            <person name="Hinsu A."/>
            <person name="Jena J.K."/>
        </authorList>
    </citation>
    <scope>NUCLEOTIDE SEQUENCE</scope>
    <source>
        <strain evidence="6">CIFAMagur01</strain>
        <tissue evidence="6">Testis</tissue>
    </source>
</reference>
<dbReference type="Pfam" id="PF23414">
    <property type="entry name" value="Beta-prop_EML_2"/>
    <property type="match status" value="1"/>
</dbReference>
<protein>
    <submittedName>
        <fullName evidence="6">Cilia- and flagella-associated protein 57-like isoform X1</fullName>
    </submittedName>
</protein>
<dbReference type="InterPro" id="IPR036322">
    <property type="entry name" value="WD40_repeat_dom_sf"/>
</dbReference>
<feature type="coiled-coil region" evidence="4">
    <location>
        <begin position="689"/>
        <end position="716"/>
    </location>
</feature>
<dbReference type="SMART" id="SM00320">
    <property type="entry name" value="WD40"/>
    <property type="match status" value="7"/>
</dbReference>
<evidence type="ECO:0000256" key="4">
    <source>
        <dbReference type="SAM" id="Coils"/>
    </source>
</evidence>
<evidence type="ECO:0000313" key="6">
    <source>
        <dbReference type="EMBL" id="KAF5895159.1"/>
    </source>
</evidence>
<dbReference type="InterPro" id="IPR015943">
    <property type="entry name" value="WD40/YVTN_repeat-like_dom_sf"/>
</dbReference>
<comment type="caution">
    <text evidence="6">The sequence shown here is derived from an EMBL/GenBank/DDBJ whole genome shotgun (WGS) entry which is preliminary data.</text>
</comment>
<evidence type="ECO:0000256" key="1">
    <source>
        <dbReference type="ARBA" id="ARBA00022574"/>
    </source>
</evidence>
<dbReference type="SUPFAM" id="SSF50978">
    <property type="entry name" value="WD40 repeat-like"/>
    <property type="match status" value="2"/>
</dbReference>
<evidence type="ECO:0000256" key="2">
    <source>
        <dbReference type="ARBA" id="ARBA00022737"/>
    </source>
</evidence>
<dbReference type="PROSITE" id="PS50294">
    <property type="entry name" value="WD_REPEATS_REGION"/>
    <property type="match status" value="2"/>
</dbReference>
<dbReference type="InterPro" id="IPR001680">
    <property type="entry name" value="WD40_rpt"/>
</dbReference>
<dbReference type="InterPro" id="IPR055442">
    <property type="entry name" value="Beta-prop_EML-like_2nd"/>
</dbReference>
<accession>A0A8J4TQA7</accession>
<name>A0A8J4TQA7_CLAMG</name>
<evidence type="ECO:0000313" key="7">
    <source>
        <dbReference type="Proteomes" id="UP000727407"/>
    </source>
</evidence>